<dbReference type="PRINTS" id="PR00455">
    <property type="entry name" value="HTHTETR"/>
</dbReference>
<dbReference type="Proteomes" id="UP000002484">
    <property type="component" value="Chromosome"/>
</dbReference>
<keyword evidence="1" id="KW-0805">Transcription regulation</keyword>
<dbReference type="eggNOG" id="COG1309">
    <property type="taxonomic scope" value="Bacteria"/>
</dbReference>
<dbReference type="GO" id="GO:0003700">
    <property type="term" value="F:DNA-binding transcription factor activity"/>
    <property type="evidence" value="ECO:0007669"/>
    <property type="project" value="TreeGrafter"/>
</dbReference>
<feature type="domain" description="HTH tetR-type" evidence="6">
    <location>
        <begin position="39"/>
        <end position="99"/>
    </location>
</feature>
<feature type="region of interest" description="Disordered" evidence="5">
    <location>
        <begin position="1"/>
        <end position="41"/>
    </location>
</feature>
<evidence type="ECO:0000256" key="3">
    <source>
        <dbReference type="ARBA" id="ARBA00023163"/>
    </source>
</evidence>
<evidence type="ECO:0000256" key="1">
    <source>
        <dbReference type="ARBA" id="ARBA00023015"/>
    </source>
</evidence>
<dbReference type="OrthoDB" id="3208155at2"/>
<dbReference type="EMBL" id="CP002299">
    <property type="protein sequence ID" value="ADP80546.1"/>
    <property type="molecule type" value="Genomic_DNA"/>
</dbReference>
<dbReference type="HOGENOM" id="CLU_069356_12_6_11"/>
<dbReference type="Gene3D" id="1.10.10.60">
    <property type="entry name" value="Homeodomain-like"/>
    <property type="match status" value="1"/>
</dbReference>
<dbReference type="PANTHER" id="PTHR30055:SF234">
    <property type="entry name" value="HTH-TYPE TRANSCRIPTIONAL REGULATOR BETI"/>
    <property type="match status" value="1"/>
</dbReference>
<dbReference type="FunCoup" id="E3J2N2">
    <property type="interactions" value="1"/>
</dbReference>
<dbReference type="InterPro" id="IPR036271">
    <property type="entry name" value="Tet_transcr_reg_TetR-rel_C_sf"/>
</dbReference>
<gene>
    <name evidence="7" type="ordered locus">FraEuI1c_2512</name>
</gene>
<organism evidence="7 8">
    <name type="scientific">Pseudofrankia inefficax (strain DSM 45817 / CECT 9037 / DDB 130130 / EuI1c)</name>
    <name type="common">Frankia inefficax</name>
    <dbReference type="NCBI Taxonomy" id="298654"/>
    <lineage>
        <taxon>Bacteria</taxon>
        <taxon>Bacillati</taxon>
        <taxon>Actinomycetota</taxon>
        <taxon>Actinomycetes</taxon>
        <taxon>Frankiales</taxon>
        <taxon>Frankiaceae</taxon>
        <taxon>Pseudofrankia</taxon>
    </lineage>
</organism>
<protein>
    <submittedName>
        <fullName evidence="7">Regulatory protein TetR</fullName>
    </submittedName>
</protein>
<reference evidence="7 8" key="1">
    <citation type="submission" date="2010-10" db="EMBL/GenBank/DDBJ databases">
        <title>Complete sequence of Frankia sp. EuI1c.</title>
        <authorList>
            <consortium name="US DOE Joint Genome Institute"/>
            <person name="Lucas S."/>
            <person name="Copeland A."/>
            <person name="Lapidus A."/>
            <person name="Cheng J.-F."/>
            <person name="Bruce D."/>
            <person name="Goodwin L."/>
            <person name="Pitluck S."/>
            <person name="Chertkov O."/>
            <person name="Detter J.C."/>
            <person name="Han C."/>
            <person name="Tapia R."/>
            <person name="Land M."/>
            <person name="Hauser L."/>
            <person name="Jeffries C."/>
            <person name="Kyrpides N."/>
            <person name="Ivanova N."/>
            <person name="Mikhailova N."/>
            <person name="Beauchemin N."/>
            <person name="Sen A."/>
            <person name="Sur S.A."/>
            <person name="Gtari M."/>
            <person name="Wall L."/>
            <person name="Tisa L."/>
            <person name="Woyke T."/>
        </authorList>
    </citation>
    <scope>NUCLEOTIDE SEQUENCE [LARGE SCALE GENOMIC DNA]</scope>
    <source>
        <strain evidence="8">DSM 45817 / CECT 9037 / EuI1c</strain>
    </source>
</reference>
<evidence type="ECO:0000256" key="2">
    <source>
        <dbReference type="ARBA" id="ARBA00023125"/>
    </source>
</evidence>
<dbReference type="InterPro" id="IPR001647">
    <property type="entry name" value="HTH_TetR"/>
</dbReference>
<dbReference type="InterPro" id="IPR050109">
    <property type="entry name" value="HTH-type_TetR-like_transc_reg"/>
</dbReference>
<accession>E3J2N2</accession>
<evidence type="ECO:0000313" key="7">
    <source>
        <dbReference type="EMBL" id="ADP80546.1"/>
    </source>
</evidence>
<dbReference type="SUPFAM" id="SSF46689">
    <property type="entry name" value="Homeodomain-like"/>
    <property type="match status" value="1"/>
</dbReference>
<evidence type="ECO:0000313" key="8">
    <source>
        <dbReference type="Proteomes" id="UP000002484"/>
    </source>
</evidence>
<dbReference type="InterPro" id="IPR009057">
    <property type="entry name" value="Homeodomain-like_sf"/>
</dbReference>
<evidence type="ECO:0000259" key="6">
    <source>
        <dbReference type="PROSITE" id="PS50977"/>
    </source>
</evidence>
<feature type="DNA-binding region" description="H-T-H motif" evidence="4">
    <location>
        <begin position="62"/>
        <end position="81"/>
    </location>
</feature>
<keyword evidence="3" id="KW-0804">Transcription</keyword>
<dbReference type="GO" id="GO:0000976">
    <property type="term" value="F:transcription cis-regulatory region binding"/>
    <property type="evidence" value="ECO:0007669"/>
    <property type="project" value="TreeGrafter"/>
</dbReference>
<dbReference type="SUPFAM" id="SSF48498">
    <property type="entry name" value="Tetracyclin repressor-like, C-terminal domain"/>
    <property type="match status" value="1"/>
</dbReference>
<dbReference type="PANTHER" id="PTHR30055">
    <property type="entry name" value="HTH-TYPE TRANSCRIPTIONAL REGULATOR RUTR"/>
    <property type="match status" value="1"/>
</dbReference>
<evidence type="ECO:0000256" key="4">
    <source>
        <dbReference type="PROSITE-ProRule" id="PRU00335"/>
    </source>
</evidence>
<sequence length="233" mass="26113">MAEGAERAEPLASIPNATRGWQGAARNKRRGTGRTSRGRQTRDQLLDAARVVFERDGFLQARVADICDEAGVSHGSFYTYFVSKEEIFRTLVDSIELDLLTVEHATDNDHDPVERIRAANEHYLRTYAANAGIMRVIHQVATIDVEVWRTRFQRQDAFAHAIERRIRALQASGLADPAIEPYYAAQALGGMVAYFAELLFNSHDPVNADTDTAIEALTRIWLNALGIREKDTQ</sequence>
<dbReference type="Gene3D" id="1.10.357.10">
    <property type="entry name" value="Tetracycline Repressor, domain 2"/>
    <property type="match status" value="1"/>
</dbReference>
<dbReference type="PROSITE" id="PS50977">
    <property type="entry name" value="HTH_TETR_2"/>
    <property type="match status" value="1"/>
</dbReference>
<dbReference type="InParanoid" id="E3J2N2"/>
<dbReference type="KEGG" id="fri:FraEuI1c_2512"/>
<keyword evidence="2 4" id="KW-0238">DNA-binding</keyword>
<name>E3J2N2_PSEI1</name>
<dbReference type="STRING" id="298654.FraEuI1c_2512"/>
<keyword evidence="8" id="KW-1185">Reference proteome</keyword>
<dbReference type="Pfam" id="PF00440">
    <property type="entry name" value="TetR_N"/>
    <property type="match status" value="1"/>
</dbReference>
<evidence type="ECO:0000256" key="5">
    <source>
        <dbReference type="SAM" id="MobiDB-lite"/>
    </source>
</evidence>
<dbReference type="AlphaFoldDB" id="E3J2N2"/>
<proteinExistence type="predicted"/>
<dbReference type="RefSeq" id="WP_013423664.1">
    <property type="nucleotide sequence ID" value="NC_014666.1"/>
</dbReference>
<feature type="compositionally biased region" description="Basic residues" evidence="5">
    <location>
        <begin position="26"/>
        <end position="39"/>
    </location>
</feature>